<keyword evidence="2" id="KW-1185">Reference proteome</keyword>
<accession>A0A7Y4GSV7</accession>
<protein>
    <recommendedName>
        <fullName evidence="3">Transcriptional regulator</fullName>
    </recommendedName>
</protein>
<dbReference type="EMBL" id="JAAVLX010000005">
    <property type="protein sequence ID" value="NOJ41365.1"/>
    <property type="molecule type" value="Genomic_DNA"/>
</dbReference>
<reference evidence="1 2" key="1">
    <citation type="submission" date="2020-03" db="EMBL/GenBank/DDBJ databases">
        <title>Bradyrhizobium diversity isolated from nodules of Indigofera sp.</title>
        <authorList>
            <person name="Klepa M."/>
            <person name="Helene L."/>
            <person name="Hungria M."/>
        </authorList>
    </citation>
    <scope>NUCLEOTIDE SEQUENCE [LARGE SCALE GENOMIC DNA]</scope>
    <source>
        <strain evidence="1 2">WSM 1791</strain>
    </source>
</reference>
<dbReference type="AlphaFoldDB" id="A0A7Y4GSV7"/>
<dbReference type="RefSeq" id="WP_171580623.1">
    <property type="nucleotide sequence ID" value="NZ_JAAVLX010000005.1"/>
</dbReference>
<name>A0A7Y4GSV7_9BRAD</name>
<comment type="caution">
    <text evidence="1">The sequence shown here is derived from an EMBL/GenBank/DDBJ whole genome shotgun (WGS) entry which is preliminary data.</text>
</comment>
<evidence type="ECO:0000313" key="2">
    <source>
        <dbReference type="Proteomes" id="UP000544122"/>
    </source>
</evidence>
<evidence type="ECO:0000313" key="1">
    <source>
        <dbReference type="EMBL" id="NOJ41365.1"/>
    </source>
</evidence>
<proteinExistence type="predicted"/>
<organism evidence="1 2">
    <name type="scientific">Bradyrhizobium australiense</name>
    <dbReference type="NCBI Taxonomy" id="2721161"/>
    <lineage>
        <taxon>Bacteria</taxon>
        <taxon>Pseudomonadati</taxon>
        <taxon>Pseudomonadota</taxon>
        <taxon>Alphaproteobacteria</taxon>
        <taxon>Hyphomicrobiales</taxon>
        <taxon>Nitrobacteraceae</taxon>
        <taxon>Bradyrhizobium</taxon>
    </lineage>
</organism>
<dbReference type="Proteomes" id="UP000544122">
    <property type="component" value="Unassembled WGS sequence"/>
</dbReference>
<gene>
    <name evidence="1" type="ORF">HCN58_17430</name>
</gene>
<sequence>MAKAKKVVRRAWTKDDVRKMKTMAKAKLGVARIAKALKRTPGATTVMAAKLGVSLSTRA</sequence>
<evidence type="ECO:0008006" key="3">
    <source>
        <dbReference type="Google" id="ProtNLM"/>
    </source>
</evidence>